<comment type="caution">
    <text evidence="2">The sequence shown here is derived from an EMBL/GenBank/DDBJ whole genome shotgun (WGS) entry which is preliminary data.</text>
</comment>
<dbReference type="Proteomes" id="UP000076962">
    <property type="component" value="Unassembled WGS sequence"/>
</dbReference>
<protein>
    <submittedName>
        <fullName evidence="2">Uncharacterized protein</fullName>
    </submittedName>
</protein>
<keyword evidence="1" id="KW-0472">Membrane</keyword>
<dbReference type="AlphaFoldDB" id="A0A176S6S1"/>
<evidence type="ECO:0000313" key="3">
    <source>
        <dbReference type="Proteomes" id="UP000076962"/>
    </source>
</evidence>
<keyword evidence="1" id="KW-0812">Transmembrane</keyword>
<proteinExistence type="predicted"/>
<evidence type="ECO:0000313" key="2">
    <source>
        <dbReference type="EMBL" id="OAD23549.1"/>
    </source>
</evidence>
<name>A0A176S6S1_9GAMM</name>
<keyword evidence="3" id="KW-1185">Reference proteome</keyword>
<accession>A0A176S6S1</accession>
<organism evidence="2 3">
    <name type="scientific">Candidatus Thiomargarita nelsonii</name>
    <dbReference type="NCBI Taxonomy" id="1003181"/>
    <lineage>
        <taxon>Bacteria</taxon>
        <taxon>Pseudomonadati</taxon>
        <taxon>Pseudomonadota</taxon>
        <taxon>Gammaproteobacteria</taxon>
        <taxon>Thiotrichales</taxon>
        <taxon>Thiotrichaceae</taxon>
        <taxon>Thiomargarita</taxon>
    </lineage>
</organism>
<reference evidence="2 3" key="1">
    <citation type="submission" date="2016-05" db="EMBL/GenBank/DDBJ databases">
        <title>Single-cell genome of chain-forming Candidatus Thiomargarita nelsonii and comparison to other large sulfur-oxidizing bacteria.</title>
        <authorList>
            <person name="Winkel M."/>
            <person name="Salman V."/>
            <person name="Woyke T."/>
            <person name="Schulz-Vogt H."/>
            <person name="Richter M."/>
            <person name="Flood B."/>
            <person name="Bailey J."/>
            <person name="Amann R."/>
            <person name="Mussmann M."/>
        </authorList>
    </citation>
    <scope>NUCLEOTIDE SEQUENCE [LARGE SCALE GENOMIC DNA]</scope>
    <source>
        <strain evidence="2 3">THI036</strain>
    </source>
</reference>
<sequence length="56" mass="6339">MKFLTTTNLAIFHDLVADTIGWRLLGLAPALGFAIFDGAVLIFLKLERSQRLFWLC</sequence>
<feature type="transmembrane region" description="Helical" evidence="1">
    <location>
        <begin position="20"/>
        <end position="44"/>
    </location>
</feature>
<evidence type="ECO:0000256" key="1">
    <source>
        <dbReference type="SAM" id="Phobius"/>
    </source>
</evidence>
<dbReference type="EMBL" id="LUTY01000302">
    <property type="protein sequence ID" value="OAD23549.1"/>
    <property type="molecule type" value="Genomic_DNA"/>
</dbReference>
<gene>
    <name evidence="2" type="ORF">THIOM_000618</name>
</gene>
<keyword evidence="1" id="KW-1133">Transmembrane helix</keyword>